<gene>
    <name evidence="5" type="ORF">DGYR_LOCUS7838</name>
</gene>
<feature type="compositionally biased region" description="Basic and acidic residues" evidence="4">
    <location>
        <begin position="625"/>
        <end position="635"/>
    </location>
</feature>
<dbReference type="InterPro" id="IPR000048">
    <property type="entry name" value="IQ_motif_EF-hand-BS"/>
</dbReference>
<evidence type="ECO:0000256" key="4">
    <source>
        <dbReference type="SAM" id="MobiDB-lite"/>
    </source>
</evidence>
<dbReference type="InterPro" id="IPR036770">
    <property type="entry name" value="Ankyrin_rpt-contain_sf"/>
</dbReference>
<feature type="repeat" description="ANK" evidence="3">
    <location>
        <begin position="365"/>
        <end position="397"/>
    </location>
</feature>
<dbReference type="PRINTS" id="PR01415">
    <property type="entry name" value="ANKYRIN"/>
</dbReference>
<evidence type="ECO:0000256" key="1">
    <source>
        <dbReference type="ARBA" id="ARBA00022737"/>
    </source>
</evidence>
<dbReference type="PROSITE" id="PS50096">
    <property type="entry name" value="IQ"/>
    <property type="match status" value="2"/>
</dbReference>
<evidence type="ECO:0000256" key="3">
    <source>
        <dbReference type="PROSITE-ProRule" id="PRU00023"/>
    </source>
</evidence>
<dbReference type="PROSITE" id="PS50297">
    <property type="entry name" value="ANK_REP_REGION"/>
    <property type="match status" value="8"/>
</dbReference>
<feature type="repeat" description="ANK" evidence="3">
    <location>
        <begin position="332"/>
        <end position="364"/>
    </location>
</feature>
<name>A0A7I8VVS4_9ANNE</name>
<dbReference type="Pfam" id="PF00023">
    <property type="entry name" value="Ank"/>
    <property type="match status" value="2"/>
</dbReference>
<feature type="repeat" description="ANK" evidence="3">
    <location>
        <begin position="264"/>
        <end position="296"/>
    </location>
</feature>
<feature type="region of interest" description="Disordered" evidence="4">
    <location>
        <begin position="594"/>
        <end position="635"/>
    </location>
</feature>
<evidence type="ECO:0000313" key="5">
    <source>
        <dbReference type="EMBL" id="CAD5119630.1"/>
    </source>
</evidence>
<dbReference type="SUPFAM" id="SSF48403">
    <property type="entry name" value="Ankyrin repeat"/>
    <property type="match status" value="2"/>
</dbReference>
<dbReference type="InterPro" id="IPR002110">
    <property type="entry name" value="Ankyrin_rpt"/>
</dbReference>
<dbReference type="Gene3D" id="1.25.40.20">
    <property type="entry name" value="Ankyrin repeat-containing domain"/>
    <property type="match status" value="4"/>
</dbReference>
<evidence type="ECO:0000313" key="6">
    <source>
        <dbReference type="Proteomes" id="UP000549394"/>
    </source>
</evidence>
<dbReference type="EMBL" id="CAJFCJ010000010">
    <property type="protein sequence ID" value="CAD5119630.1"/>
    <property type="molecule type" value="Genomic_DNA"/>
</dbReference>
<sequence>MQPRKKSAKPKLLNDRRSSGTNYSRLTNLHKYISNGDKESLEKQLEVEGTKNLNTQDKTGKSPLLYSILGEYTDCFEVLLNYDPDITIKDSTGKTALHYAVQKGNIAFIEMLLQRGANIMDKDNEGLNSLLLSSRYSNAKCLNLMLKHLNARDLEDTDKQKKTALHWSCSSGHLEIVKILINNGMKASTQDITGKTSLHWAAMGKGQFATDCISYLLEVEPSIINVQDYEGRTSLHQAAAYGDENAVRTLASNEKCSVSCVDSLFRTPLHWASVLGRQEIVKILMEFKIDCGMTDSNGATALHYSAKNNYSGCVKALLGGISQVIRDESDGEGRTALIWASGHGADDALSLLVEAGCNVHHVDNHGATALHAAAQNGHASTVKLLLAYGSDKNVMDQLSLTPLFRACEYGHEEVLRILYQSGVDLETRDADGRSALHWASLSGHAHICSMLIKFGLNPDVYDRSGRTPLQCASYSGHVNCMIILIEYKADPNWQDNEGMTALHWACSKGHLESAKILIQFQASLNNMELTEDKYTPLDYALLENHQKVAQFLIEQGALSIRGIQESAATKIQSVIRGLAVRRELEEKRNLLRKKHQKQLEEKRKQSRHIRAEKLPVTKKNSKNSKQIDRSETNEMILERKNSYRRNISREKERKKLIKAKITAAIVIQRAWRRYKSSGFVRNGNDDMIRELAALTIQLAWRKYYRRRVLSKLNELTSKKRKVLQIWDPAVISAKQEALVRHIYGDENVTEPDQWFPKLKAINRPLWLKYASSPAALSFNFAVDQYNPYV</sequence>
<keyword evidence="2 3" id="KW-0040">ANK repeat</keyword>
<feature type="repeat" description="ANK" evidence="3">
    <location>
        <begin position="160"/>
        <end position="192"/>
    </location>
</feature>
<dbReference type="InterPro" id="IPR050889">
    <property type="entry name" value="Dendritic_Spine_Reg/Scaffold"/>
</dbReference>
<organism evidence="5 6">
    <name type="scientific">Dimorphilus gyrociliatus</name>
    <dbReference type="NCBI Taxonomy" id="2664684"/>
    <lineage>
        <taxon>Eukaryota</taxon>
        <taxon>Metazoa</taxon>
        <taxon>Spiralia</taxon>
        <taxon>Lophotrochozoa</taxon>
        <taxon>Annelida</taxon>
        <taxon>Polychaeta</taxon>
        <taxon>Polychaeta incertae sedis</taxon>
        <taxon>Dinophilidae</taxon>
        <taxon>Dimorphilus</taxon>
    </lineage>
</organism>
<feature type="repeat" description="ANK" evidence="3">
    <location>
        <begin position="532"/>
        <end position="557"/>
    </location>
</feature>
<dbReference type="Pfam" id="PF00612">
    <property type="entry name" value="IQ"/>
    <property type="match status" value="2"/>
</dbReference>
<dbReference type="Pfam" id="PF13637">
    <property type="entry name" value="Ank_4"/>
    <property type="match status" value="1"/>
</dbReference>
<dbReference type="SMART" id="SM00248">
    <property type="entry name" value="ANK"/>
    <property type="match status" value="16"/>
</dbReference>
<dbReference type="Proteomes" id="UP000549394">
    <property type="component" value="Unassembled WGS sequence"/>
</dbReference>
<keyword evidence="6" id="KW-1185">Reference proteome</keyword>
<dbReference type="Pfam" id="PF12796">
    <property type="entry name" value="Ank_2"/>
    <property type="match status" value="4"/>
</dbReference>
<dbReference type="Gene3D" id="1.20.5.190">
    <property type="match status" value="1"/>
</dbReference>
<proteinExistence type="predicted"/>
<accession>A0A7I8VVS4</accession>
<feature type="repeat" description="ANK" evidence="3">
    <location>
        <begin position="92"/>
        <end position="124"/>
    </location>
</feature>
<feature type="region of interest" description="Disordered" evidence="4">
    <location>
        <begin position="1"/>
        <end position="24"/>
    </location>
</feature>
<comment type="caution">
    <text evidence="5">The sequence shown here is derived from an EMBL/GenBank/DDBJ whole genome shotgun (WGS) entry which is preliminary data.</text>
</comment>
<feature type="repeat" description="ANK" evidence="3">
    <location>
        <begin position="464"/>
        <end position="496"/>
    </location>
</feature>
<feature type="compositionally biased region" description="Basic and acidic residues" evidence="4">
    <location>
        <begin position="597"/>
        <end position="615"/>
    </location>
</feature>
<dbReference type="PANTHER" id="PTHR24166">
    <property type="entry name" value="ROLLING PEBBLES, ISOFORM B"/>
    <property type="match status" value="1"/>
</dbReference>
<reference evidence="5 6" key="1">
    <citation type="submission" date="2020-08" db="EMBL/GenBank/DDBJ databases">
        <authorList>
            <person name="Hejnol A."/>
        </authorList>
    </citation>
    <scope>NUCLEOTIDE SEQUENCE [LARGE SCALE GENOMIC DNA]</scope>
</reference>
<dbReference type="PROSITE" id="PS50088">
    <property type="entry name" value="ANK_REPEAT"/>
    <property type="match status" value="10"/>
</dbReference>
<keyword evidence="1" id="KW-0677">Repeat</keyword>
<feature type="repeat" description="ANK" evidence="3">
    <location>
        <begin position="497"/>
        <end position="529"/>
    </location>
</feature>
<evidence type="ECO:0000256" key="2">
    <source>
        <dbReference type="ARBA" id="ARBA00023043"/>
    </source>
</evidence>
<protein>
    <submittedName>
        <fullName evidence="5">DgyrCDS8224</fullName>
    </submittedName>
</protein>
<dbReference type="PANTHER" id="PTHR24166:SF48">
    <property type="entry name" value="PROTEIN VAPYRIN"/>
    <property type="match status" value="1"/>
</dbReference>
<feature type="repeat" description="ANK" evidence="3">
    <location>
        <begin position="398"/>
        <end position="430"/>
    </location>
</feature>
<dbReference type="OrthoDB" id="20872at2759"/>
<feature type="repeat" description="ANK" evidence="3">
    <location>
        <begin position="431"/>
        <end position="463"/>
    </location>
</feature>
<dbReference type="AlphaFoldDB" id="A0A7I8VVS4"/>